<dbReference type="SUPFAM" id="SSF54909">
    <property type="entry name" value="Dimeric alpha+beta barrel"/>
    <property type="match status" value="2"/>
</dbReference>
<keyword evidence="2" id="KW-1185">Reference proteome</keyword>
<gene>
    <name evidence="1" type="ORF">Y5W_01067</name>
</gene>
<proteinExistence type="predicted"/>
<evidence type="ECO:0000313" key="2">
    <source>
        <dbReference type="Proteomes" id="UP000662703"/>
    </source>
</evidence>
<protein>
    <recommendedName>
        <fullName evidence="3">DUF1428 domain-containing protein</fullName>
    </recommendedName>
</protein>
<sequence>MTYYTGSIAAVPVANKEKYKEHLIAVWPLLARHGAVRMVESWEVDVQKGRVNDLFGAVDARGDEAIVYAWIEWPDRAAADSAWQAMPNDPAMAGLSMPFDGSRMILGGFEPVLAAGGDQGAGYIQGFALAVPAGNRDRYVDMARQAWEGAFRSRGCLGMVEAWGVDVPLGKLTDFYRATLAEDGEVPVFGWTAWPDKATCDAAARAMEAEMEGQEFPEMPFDGMRMMWGGFEVIFDTAR</sequence>
<organism evidence="1 2">
    <name type="scientific">Alloalcanivorax profundimaris</name>
    <dbReference type="NCBI Taxonomy" id="2735259"/>
    <lineage>
        <taxon>Bacteria</taxon>
        <taxon>Pseudomonadati</taxon>
        <taxon>Pseudomonadota</taxon>
        <taxon>Gammaproteobacteria</taxon>
        <taxon>Oceanospirillales</taxon>
        <taxon>Alcanivoracaceae</taxon>
        <taxon>Alloalcanivorax</taxon>
    </lineage>
</organism>
<dbReference type="EMBL" id="ARXX01000011">
    <property type="protein sequence ID" value="MBF5055773.1"/>
    <property type="molecule type" value="Genomic_DNA"/>
</dbReference>
<evidence type="ECO:0008006" key="3">
    <source>
        <dbReference type="Google" id="ProtNLM"/>
    </source>
</evidence>
<dbReference type="InterPro" id="IPR009874">
    <property type="entry name" value="DUF1428"/>
</dbReference>
<comment type="caution">
    <text evidence="1">The sequence shown here is derived from an EMBL/GenBank/DDBJ whole genome shotgun (WGS) entry which is preliminary data.</text>
</comment>
<dbReference type="Pfam" id="PF07237">
    <property type="entry name" value="DUF1428"/>
    <property type="match status" value="2"/>
</dbReference>
<evidence type="ECO:0000313" key="1">
    <source>
        <dbReference type="EMBL" id="MBF5055773.1"/>
    </source>
</evidence>
<dbReference type="Proteomes" id="UP000662703">
    <property type="component" value="Unassembled WGS sequence"/>
</dbReference>
<reference evidence="1 2" key="1">
    <citation type="submission" date="2012-09" db="EMBL/GenBank/DDBJ databases">
        <title>Genome Sequence of alkane-degrading Bacterium Alcanivorax sp. 521-1.</title>
        <authorList>
            <person name="Lai Q."/>
            <person name="Shao Z."/>
        </authorList>
    </citation>
    <scope>NUCLEOTIDE SEQUENCE [LARGE SCALE GENOMIC DNA]</scope>
    <source>
        <strain evidence="1 2">521-1</strain>
    </source>
</reference>
<dbReference type="InterPro" id="IPR011008">
    <property type="entry name" value="Dimeric_a/b-barrel"/>
</dbReference>
<dbReference type="RefSeq" id="WP_194864435.1">
    <property type="nucleotide sequence ID" value="NZ_ARXX01000011.1"/>
</dbReference>
<accession>A0ABS0ANQ2</accession>
<dbReference type="Gene3D" id="3.30.70.100">
    <property type="match status" value="2"/>
</dbReference>
<name>A0ABS0ANQ2_9GAMM</name>